<dbReference type="RefSeq" id="XP_001386861.2">
    <property type="nucleotide sequence ID" value="XM_001386824.1"/>
</dbReference>
<evidence type="ECO:0000256" key="5">
    <source>
        <dbReference type="ARBA" id="ARBA00023242"/>
    </source>
</evidence>
<feature type="region of interest" description="Disordered" evidence="6">
    <location>
        <begin position="334"/>
        <end position="366"/>
    </location>
</feature>
<accession>A3GHL2</accession>
<dbReference type="Proteomes" id="UP000002258">
    <property type="component" value="Chromosome 1"/>
</dbReference>
<dbReference type="InParanoid" id="A3GHL2"/>
<dbReference type="eggNOG" id="KOG1649">
    <property type="taxonomic scope" value="Eukaryota"/>
</dbReference>
<dbReference type="EMBL" id="AAVQ01000002">
    <property type="protein sequence ID" value="EAZ62838.2"/>
    <property type="molecule type" value="Genomic_DNA"/>
</dbReference>
<evidence type="ECO:0000256" key="2">
    <source>
        <dbReference type="ARBA" id="ARBA00010239"/>
    </source>
</evidence>
<dbReference type="OrthoDB" id="515064at2759"/>
<dbReference type="STRING" id="322104.A3GHL2"/>
<comment type="similarity">
    <text evidence="2">Belongs to the SNF5 family.</text>
</comment>
<dbReference type="KEGG" id="pic:PICST_53150"/>
<dbReference type="PANTHER" id="PTHR10019">
    <property type="entry name" value="SNF5"/>
    <property type="match status" value="1"/>
</dbReference>
<evidence type="ECO:0000256" key="4">
    <source>
        <dbReference type="ARBA" id="ARBA00023163"/>
    </source>
</evidence>
<keyword evidence="4" id="KW-0804">Transcription</keyword>
<evidence type="ECO:0000256" key="6">
    <source>
        <dbReference type="SAM" id="MobiDB-lite"/>
    </source>
</evidence>
<dbReference type="GeneID" id="4851761"/>
<dbReference type="HOGENOM" id="CLU_014087_1_0_1"/>
<dbReference type="OMA" id="HEIDMAN"/>
<protein>
    <submittedName>
        <fullName evidence="7">Uncharacterized protein</fullName>
    </submittedName>
</protein>
<keyword evidence="3" id="KW-0805">Transcription regulation</keyword>
<dbReference type="Pfam" id="PF04855">
    <property type="entry name" value="SNF5"/>
    <property type="match status" value="1"/>
</dbReference>
<keyword evidence="8" id="KW-1185">Reference proteome</keyword>
<organism evidence="7 8">
    <name type="scientific">Scheffersomyces stipitis (strain ATCC 58785 / CBS 6054 / NBRC 10063 / NRRL Y-11545)</name>
    <name type="common">Yeast</name>
    <name type="synonym">Pichia stipitis</name>
    <dbReference type="NCBI Taxonomy" id="322104"/>
    <lineage>
        <taxon>Eukaryota</taxon>
        <taxon>Fungi</taxon>
        <taxon>Dikarya</taxon>
        <taxon>Ascomycota</taxon>
        <taxon>Saccharomycotina</taxon>
        <taxon>Pichiomycetes</taxon>
        <taxon>Debaryomycetaceae</taxon>
        <taxon>Scheffersomyces</taxon>
    </lineage>
</organism>
<reference evidence="7 8" key="1">
    <citation type="journal article" date="2007" name="Nat. Biotechnol.">
        <title>Genome sequence of the lignocellulose-bioconverting and xylose-fermenting yeast Pichia stipitis.</title>
        <authorList>
            <person name="Jeffries T.W."/>
            <person name="Grigoriev I.V."/>
            <person name="Grimwood J."/>
            <person name="Laplaza J.M."/>
            <person name="Aerts A."/>
            <person name="Salamov A."/>
            <person name="Schmutz J."/>
            <person name="Lindquist E."/>
            <person name="Dehal P."/>
            <person name="Shapiro H."/>
            <person name="Jin Y.S."/>
            <person name="Passoth V."/>
            <person name="Richardson P.M."/>
        </authorList>
    </citation>
    <scope>NUCLEOTIDE SEQUENCE [LARGE SCALE GENOMIC DNA]</scope>
    <source>
        <strain evidence="8">ATCC 58785 / CBS 6054 / NBRC 10063 / NRRL Y-11545</strain>
    </source>
</reference>
<feature type="compositionally biased region" description="Low complexity" evidence="6">
    <location>
        <begin position="355"/>
        <end position="366"/>
    </location>
</feature>
<name>A3GHL2_PICST</name>
<proteinExistence type="inferred from homology"/>
<evidence type="ECO:0000256" key="1">
    <source>
        <dbReference type="ARBA" id="ARBA00004123"/>
    </source>
</evidence>
<dbReference type="AlphaFoldDB" id="A3GHL2"/>
<dbReference type="InterPro" id="IPR006939">
    <property type="entry name" value="SNF5"/>
</dbReference>
<dbReference type="GO" id="GO:0000228">
    <property type="term" value="C:nuclear chromosome"/>
    <property type="evidence" value="ECO:0007669"/>
    <property type="project" value="InterPro"/>
</dbReference>
<evidence type="ECO:0000256" key="3">
    <source>
        <dbReference type="ARBA" id="ARBA00023015"/>
    </source>
</evidence>
<sequence length="461" mass="52967">DVHEWSRKIRAQGKEVPADVTLYESITRKDGQFLANLGAKAQENKELVDNLKKDIQSYNTIKQLRMTAINASNKGQFNNSIWGEGYQGYGNGITNTSTKLLLPERDLTDKDINTKVLRNSKKPKNYVPIRLEFDQERDRFKLRDTFLWDLNEEVLSVEAFTRQLIEDYKFVSKQHYDTILSSIKDQINDYQKRPLKTMGELRVPIKLDITINNTQLTDQFEWDVLNYEDNDPEDFAIYMCDELNLPGEFTTAIAHTIREQTQLYHKALTLIGYAFDGTPVHEDEIRSHLLPSLRLVAPGLSVVDDFFSILRNPSNVADYTPSLIKLTQLEVERQEKEIERDSRRKRRHNESELQASSTSRTITSRRIAAHAARGGPVLPDLSDLPKTFRTPAPSSILPGAVDLGVPDVFEYNEIYVNKTQVKNPDYVPPPRPPKPTVVQNNRVRYLHDVNSNRLVVTIRLS</sequence>
<feature type="non-terminal residue" evidence="7">
    <location>
        <position position="1"/>
    </location>
</feature>
<evidence type="ECO:0000313" key="8">
    <source>
        <dbReference type="Proteomes" id="UP000002258"/>
    </source>
</evidence>
<gene>
    <name evidence="7" type="ORF">PICST_53150</name>
</gene>
<dbReference type="GO" id="GO:0006338">
    <property type="term" value="P:chromatin remodeling"/>
    <property type="evidence" value="ECO:0007669"/>
    <property type="project" value="InterPro"/>
</dbReference>
<comment type="subcellular location">
    <subcellularLocation>
        <location evidence="1">Nucleus</location>
    </subcellularLocation>
</comment>
<evidence type="ECO:0000313" key="7">
    <source>
        <dbReference type="EMBL" id="EAZ62838.2"/>
    </source>
</evidence>
<keyword evidence="5" id="KW-0539">Nucleus</keyword>
<comment type="caution">
    <text evidence="7">The sequence shown here is derived from an EMBL/GenBank/DDBJ whole genome shotgun (WGS) entry which is preliminary data.</text>
</comment>